<evidence type="ECO:0008006" key="4">
    <source>
        <dbReference type="Google" id="ProtNLM"/>
    </source>
</evidence>
<evidence type="ECO:0000256" key="1">
    <source>
        <dbReference type="SAM" id="SignalP"/>
    </source>
</evidence>
<protein>
    <recommendedName>
        <fullName evidence="4">Outer membrane protein beta-barrel domain-containing protein</fullName>
    </recommendedName>
</protein>
<reference evidence="3" key="1">
    <citation type="submission" date="2019-01" db="EMBL/GenBank/DDBJ databases">
        <title>Cytophagaceae bacterium strain CAR-16.</title>
        <authorList>
            <person name="Chen W.-M."/>
        </authorList>
    </citation>
    <scope>NUCLEOTIDE SEQUENCE [LARGE SCALE GENOMIC DNA]</scope>
    <source>
        <strain evidence="3">LLJ-11</strain>
    </source>
</reference>
<sequence>MKKLFIITVSVLAVQFSNAQEEAPIKKNQFLVNAGTQFTNFDALEKNKNIYMGVEYKFKNDLSLGLKYTYSDLSYSHKGAGVVGAPKLNSFQLQFNNDWSEKIGLNTEKFDVYTGVNVGLDFFSSKDFVFPSGGIAKGWTNTEYLAGGQIGFRYFITKRIGVQTELNFNTNKTYLSTGLTFKL</sequence>
<keyword evidence="3" id="KW-1185">Reference proteome</keyword>
<evidence type="ECO:0000313" key="3">
    <source>
        <dbReference type="Proteomes" id="UP000290283"/>
    </source>
</evidence>
<proteinExistence type="predicted"/>
<feature type="signal peptide" evidence="1">
    <location>
        <begin position="1"/>
        <end position="19"/>
    </location>
</feature>
<accession>A0A4Q1K0T9</accession>
<feature type="chain" id="PRO_5020618223" description="Outer membrane protein beta-barrel domain-containing protein" evidence="1">
    <location>
        <begin position="20"/>
        <end position="183"/>
    </location>
</feature>
<dbReference type="EMBL" id="SBKO01000006">
    <property type="protein sequence ID" value="RXR16332.1"/>
    <property type="molecule type" value="Genomic_DNA"/>
</dbReference>
<dbReference type="AlphaFoldDB" id="A0A4Q1K0T9"/>
<organism evidence="2 3">
    <name type="scientific">Flavobacterium amnicola</name>
    <dbReference type="NCBI Taxonomy" id="2506422"/>
    <lineage>
        <taxon>Bacteria</taxon>
        <taxon>Pseudomonadati</taxon>
        <taxon>Bacteroidota</taxon>
        <taxon>Flavobacteriia</taxon>
        <taxon>Flavobacteriales</taxon>
        <taxon>Flavobacteriaceae</taxon>
        <taxon>Flavobacterium</taxon>
    </lineage>
</organism>
<evidence type="ECO:0000313" key="2">
    <source>
        <dbReference type="EMBL" id="RXR16332.1"/>
    </source>
</evidence>
<name>A0A4Q1K0T9_9FLAO</name>
<dbReference type="Proteomes" id="UP000290283">
    <property type="component" value="Unassembled WGS sequence"/>
</dbReference>
<keyword evidence="1" id="KW-0732">Signal</keyword>
<dbReference type="Gene3D" id="2.40.160.20">
    <property type="match status" value="1"/>
</dbReference>
<comment type="caution">
    <text evidence="2">The sequence shown here is derived from an EMBL/GenBank/DDBJ whole genome shotgun (WGS) entry which is preliminary data.</text>
</comment>
<dbReference type="RefSeq" id="WP_129436610.1">
    <property type="nucleotide sequence ID" value="NZ_SBKO01000006.1"/>
</dbReference>
<gene>
    <name evidence="2" type="ORF">EQG63_11990</name>
</gene>
<dbReference type="OrthoDB" id="658990at2"/>